<dbReference type="PANTHER" id="PTHR23208">
    <property type="entry name" value="LYSOZYME PROTEIN"/>
    <property type="match status" value="1"/>
</dbReference>
<dbReference type="InterPro" id="IPR017853">
    <property type="entry name" value="GH"/>
</dbReference>
<dbReference type="EMBL" id="UYYB01098960">
    <property type="protein sequence ID" value="VDM77335.1"/>
    <property type="molecule type" value="Genomic_DNA"/>
</dbReference>
<keyword evidence="2" id="KW-1185">Reference proteome</keyword>
<dbReference type="OrthoDB" id="25039at2759"/>
<sequence length="227" mass="25938">MTPLLRSSKKGSQQFRELYEGLKNGKINVKTVWLQVTSPINWGSNSNENIYFLNDIISMAKYYSVRIGFYTNVYDWNQITKGATVDGAMLWYQKLSLHLCQLTAITRLLQYYSVRIGFYTNVYDWNQITKGATVDGAMLWYWNINGGGPSGETPANFNDFRPFAKFTKPTMKQFGQMEQVCGVTVNRDVYLLEKSNHILADLKEKQSDELIVGNLGTNKFTELLSTA</sequence>
<proteinExistence type="predicted"/>
<name>A0A3P7L3K2_STRVU</name>
<dbReference type="SUPFAM" id="SSF51445">
    <property type="entry name" value="(Trans)glycosidases"/>
    <property type="match status" value="2"/>
</dbReference>
<organism evidence="1 2">
    <name type="scientific">Strongylus vulgaris</name>
    <name type="common">Blood worm</name>
    <dbReference type="NCBI Taxonomy" id="40348"/>
    <lineage>
        <taxon>Eukaryota</taxon>
        <taxon>Metazoa</taxon>
        <taxon>Ecdysozoa</taxon>
        <taxon>Nematoda</taxon>
        <taxon>Chromadorea</taxon>
        <taxon>Rhabditida</taxon>
        <taxon>Rhabditina</taxon>
        <taxon>Rhabditomorpha</taxon>
        <taxon>Strongyloidea</taxon>
        <taxon>Strongylidae</taxon>
        <taxon>Strongylus</taxon>
    </lineage>
</organism>
<evidence type="ECO:0000313" key="2">
    <source>
        <dbReference type="Proteomes" id="UP000270094"/>
    </source>
</evidence>
<reference evidence="1 2" key="1">
    <citation type="submission" date="2018-11" db="EMBL/GenBank/DDBJ databases">
        <authorList>
            <consortium name="Pathogen Informatics"/>
        </authorList>
    </citation>
    <scope>NUCLEOTIDE SEQUENCE [LARGE SCALE GENOMIC DNA]</scope>
</reference>
<dbReference type="Gene3D" id="3.20.20.80">
    <property type="entry name" value="Glycosidases"/>
    <property type="match status" value="1"/>
</dbReference>
<dbReference type="GO" id="GO:0045087">
    <property type="term" value="P:innate immune response"/>
    <property type="evidence" value="ECO:0007669"/>
    <property type="project" value="TreeGrafter"/>
</dbReference>
<evidence type="ECO:0008006" key="3">
    <source>
        <dbReference type="Google" id="ProtNLM"/>
    </source>
</evidence>
<evidence type="ECO:0000313" key="1">
    <source>
        <dbReference type="EMBL" id="VDM77335.1"/>
    </source>
</evidence>
<dbReference type="PANTHER" id="PTHR23208:SF36">
    <property type="entry name" value="LYSOZYME-RELATED"/>
    <property type="match status" value="1"/>
</dbReference>
<accession>A0A3P7L3K2</accession>
<gene>
    <name evidence="1" type="ORF">SVUK_LOCUS12333</name>
</gene>
<dbReference type="GO" id="GO:0007165">
    <property type="term" value="P:signal transduction"/>
    <property type="evidence" value="ECO:0007669"/>
    <property type="project" value="TreeGrafter"/>
</dbReference>
<dbReference type="AlphaFoldDB" id="A0A3P7L3K2"/>
<dbReference type="InterPro" id="IPR051595">
    <property type="entry name" value="GH25_Enzymes"/>
</dbReference>
<protein>
    <recommendedName>
        <fullName evidence="3">GH18 domain-containing protein</fullName>
    </recommendedName>
</protein>
<dbReference type="Proteomes" id="UP000270094">
    <property type="component" value="Unassembled WGS sequence"/>
</dbReference>